<accession>A0ABU5KFN0</accession>
<dbReference type="RefSeq" id="WP_322425392.1">
    <property type="nucleotide sequence ID" value="NZ_JAXQPW010000007.1"/>
</dbReference>
<evidence type="ECO:0000313" key="6">
    <source>
        <dbReference type="Proteomes" id="UP001291999"/>
    </source>
</evidence>
<dbReference type="Proteomes" id="UP001291999">
    <property type="component" value="Unassembled WGS sequence"/>
</dbReference>
<gene>
    <name evidence="5" type="ORF">SFC79_17985</name>
</gene>
<dbReference type="Gene3D" id="1.10.357.10">
    <property type="entry name" value="Tetracycline Repressor, domain 2"/>
    <property type="match status" value="1"/>
</dbReference>
<protein>
    <submittedName>
        <fullName evidence="5">Helix-turn-helix domain-containing protein</fullName>
    </submittedName>
</protein>
<evidence type="ECO:0000256" key="3">
    <source>
        <dbReference type="ARBA" id="ARBA00023163"/>
    </source>
</evidence>
<organism evidence="5 6">
    <name type="scientific">Nocardioides renjunii</name>
    <dbReference type="NCBI Taxonomy" id="3095075"/>
    <lineage>
        <taxon>Bacteria</taxon>
        <taxon>Bacillati</taxon>
        <taxon>Actinomycetota</taxon>
        <taxon>Actinomycetes</taxon>
        <taxon>Propionibacteriales</taxon>
        <taxon>Nocardioidaceae</taxon>
        <taxon>Nocardioides</taxon>
    </lineage>
</organism>
<proteinExistence type="predicted"/>
<feature type="domain" description="HTH tetR-type" evidence="4">
    <location>
        <begin position="21"/>
        <end position="55"/>
    </location>
</feature>
<sequence>MTRKYDAPRRAEQATITRAAIVEAAAELFAAQGYGATTVGAIATRASVSARSVYALGGKADLLSLALDHVIAGDDRAAPLVEGEEFADVVQADSTTERARLVGRFGAALLLRLYPLYRAFEQAAAVDGEVAALWRDYQARRRSDVRRVVEAFEQTSRLRPGLDTDTATDTVWALIGWHPVALLVEELGYDRPRIERWLEDTITALLIGSGADR</sequence>
<dbReference type="PANTHER" id="PTHR30055:SF234">
    <property type="entry name" value="HTH-TYPE TRANSCRIPTIONAL REGULATOR BETI"/>
    <property type="match status" value="1"/>
</dbReference>
<dbReference type="SUPFAM" id="SSF48498">
    <property type="entry name" value="Tetracyclin repressor-like, C-terminal domain"/>
    <property type="match status" value="1"/>
</dbReference>
<evidence type="ECO:0000256" key="1">
    <source>
        <dbReference type="ARBA" id="ARBA00023015"/>
    </source>
</evidence>
<dbReference type="InterPro" id="IPR036271">
    <property type="entry name" value="Tet_transcr_reg_TetR-rel_C_sf"/>
</dbReference>
<keyword evidence="3" id="KW-0804">Transcription</keyword>
<keyword evidence="1" id="KW-0805">Transcription regulation</keyword>
<dbReference type="SUPFAM" id="SSF46689">
    <property type="entry name" value="Homeodomain-like"/>
    <property type="match status" value="1"/>
</dbReference>
<reference evidence="5 6" key="1">
    <citation type="submission" date="2023-11" db="EMBL/GenBank/DDBJ databases">
        <title>Novel species in genus Nocardioides.</title>
        <authorList>
            <person name="Zhou H."/>
        </authorList>
    </citation>
    <scope>NUCLEOTIDE SEQUENCE [LARGE SCALE GENOMIC DNA]</scope>
    <source>
        <strain evidence="5 6">S-58</strain>
    </source>
</reference>
<dbReference type="PANTHER" id="PTHR30055">
    <property type="entry name" value="HTH-TYPE TRANSCRIPTIONAL REGULATOR RUTR"/>
    <property type="match status" value="1"/>
</dbReference>
<comment type="caution">
    <text evidence="5">The sequence shown here is derived from an EMBL/GenBank/DDBJ whole genome shotgun (WGS) entry which is preliminary data.</text>
</comment>
<evidence type="ECO:0000256" key="2">
    <source>
        <dbReference type="ARBA" id="ARBA00023125"/>
    </source>
</evidence>
<dbReference type="EMBL" id="JAXQPW010000007">
    <property type="protein sequence ID" value="MDZ5663671.1"/>
    <property type="molecule type" value="Genomic_DNA"/>
</dbReference>
<dbReference type="InterPro" id="IPR050109">
    <property type="entry name" value="HTH-type_TetR-like_transc_reg"/>
</dbReference>
<dbReference type="InterPro" id="IPR001647">
    <property type="entry name" value="HTH_TetR"/>
</dbReference>
<keyword evidence="6" id="KW-1185">Reference proteome</keyword>
<dbReference type="InterPro" id="IPR009057">
    <property type="entry name" value="Homeodomain-like_sf"/>
</dbReference>
<name>A0ABU5KFN0_9ACTN</name>
<dbReference type="Pfam" id="PF00440">
    <property type="entry name" value="TetR_N"/>
    <property type="match status" value="1"/>
</dbReference>
<keyword evidence="2" id="KW-0238">DNA-binding</keyword>
<dbReference type="Gene3D" id="1.10.10.60">
    <property type="entry name" value="Homeodomain-like"/>
    <property type="match status" value="1"/>
</dbReference>
<evidence type="ECO:0000259" key="4">
    <source>
        <dbReference type="Pfam" id="PF00440"/>
    </source>
</evidence>
<evidence type="ECO:0000313" key="5">
    <source>
        <dbReference type="EMBL" id="MDZ5663671.1"/>
    </source>
</evidence>